<gene>
    <name evidence="2" type="ORF">TPAB3V08_LOCUS14176</name>
</gene>
<evidence type="ECO:0000313" key="3">
    <source>
        <dbReference type="Proteomes" id="UP001153148"/>
    </source>
</evidence>
<name>A0ABN7PKK4_TIMPD</name>
<evidence type="ECO:0000313" key="2">
    <source>
        <dbReference type="EMBL" id="CAG2067233.1"/>
    </source>
</evidence>
<dbReference type="PANTHER" id="PTHR22961:SF16">
    <property type="entry name" value="SERINE_THREONINE-PROTEIN KINASE 40"/>
    <property type="match status" value="1"/>
</dbReference>
<evidence type="ECO:0000259" key="1">
    <source>
        <dbReference type="PROSITE" id="PS50011"/>
    </source>
</evidence>
<dbReference type="PANTHER" id="PTHR22961">
    <property type="entry name" value="SER/THR PROTEIN KINASE-TRB"/>
    <property type="match status" value="1"/>
</dbReference>
<dbReference type="PROSITE" id="PS50011">
    <property type="entry name" value="PROTEIN_KINASE_DOM"/>
    <property type="match status" value="1"/>
</dbReference>
<dbReference type="Proteomes" id="UP001153148">
    <property type="component" value="Unassembled WGS sequence"/>
</dbReference>
<proteinExistence type="predicted"/>
<dbReference type="Gene3D" id="1.10.510.10">
    <property type="entry name" value="Transferase(Phosphotransferase) domain 1"/>
    <property type="match status" value="1"/>
</dbReference>
<reference evidence="2" key="1">
    <citation type="submission" date="2021-03" db="EMBL/GenBank/DDBJ databases">
        <authorList>
            <person name="Tran Van P."/>
        </authorList>
    </citation>
    <scope>NUCLEOTIDE SEQUENCE</scope>
</reference>
<dbReference type="InterPro" id="IPR011009">
    <property type="entry name" value="Kinase-like_dom_sf"/>
</dbReference>
<sequence>MWALGVVLFTMLFGQFPFYDSVPSQLFSKIRAAAYTIPL</sequence>
<dbReference type="SUPFAM" id="SSF56112">
    <property type="entry name" value="Protein kinase-like (PK-like)"/>
    <property type="match status" value="1"/>
</dbReference>
<organism evidence="2 3">
    <name type="scientific">Timema podura</name>
    <name type="common">Walking stick</name>
    <dbReference type="NCBI Taxonomy" id="61482"/>
    <lineage>
        <taxon>Eukaryota</taxon>
        <taxon>Metazoa</taxon>
        <taxon>Ecdysozoa</taxon>
        <taxon>Arthropoda</taxon>
        <taxon>Hexapoda</taxon>
        <taxon>Insecta</taxon>
        <taxon>Pterygota</taxon>
        <taxon>Neoptera</taxon>
        <taxon>Polyneoptera</taxon>
        <taxon>Phasmatodea</taxon>
        <taxon>Timematodea</taxon>
        <taxon>Timematoidea</taxon>
        <taxon>Timematidae</taxon>
        <taxon>Timema</taxon>
    </lineage>
</organism>
<feature type="domain" description="Protein kinase" evidence="1">
    <location>
        <begin position="1"/>
        <end position="39"/>
    </location>
</feature>
<accession>A0ABN7PKK4</accession>
<keyword evidence="3" id="KW-1185">Reference proteome</keyword>
<dbReference type="InterPro" id="IPR000719">
    <property type="entry name" value="Prot_kinase_dom"/>
</dbReference>
<comment type="caution">
    <text evidence="2">The sequence shown here is derived from an EMBL/GenBank/DDBJ whole genome shotgun (WGS) entry which is preliminary data.</text>
</comment>
<protein>
    <recommendedName>
        <fullName evidence="1">Protein kinase domain-containing protein</fullName>
    </recommendedName>
</protein>
<dbReference type="EMBL" id="CAJPIN010065315">
    <property type="protein sequence ID" value="CAG2067233.1"/>
    <property type="molecule type" value="Genomic_DNA"/>
</dbReference>
<dbReference type="InterPro" id="IPR024104">
    <property type="entry name" value="Tribbles/Ser_Thr_kinase_40"/>
</dbReference>